<evidence type="ECO:0000313" key="8">
    <source>
        <dbReference type="EMBL" id="OUM88408.1"/>
    </source>
</evidence>
<evidence type="ECO:0000313" key="9">
    <source>
        <dbReference type="Proteomes" id="UP000196475"/>
    </source>
</evidence>
<dbReference type="EMBL" id="LZRT01000062">
    <property type="protein sequence ID" value="OUM88408.1"/>
    <property type="molecule type" value="Genomic_DNA"/>
</dbReference>
<comment type="caution">
    <text evidence="8">The sequence shown here is derived from an EMBL/GenBank/DDBJ whole genome shotgun (WGS) entry which is preliminary data.</text>
</comment>
<comment type="function">
    <text evidence="5">Responsible for synthesis of pseudouridine from uracil-55 in the psi GC loop of transfer RNAs.</text>
</comment>
<dbReference type="FunFam" id="3.30.2350.10:FF:000011">
    <property type="entry name" value="tRNA pseudouridine synthase B"/>
    <property type="match status" value="1"/>
</dbReference>
<keyword evidence="3 5" id="KW-0819">tRNA processing</keyword>
<dbReference type="GO" id="GO:0031119">
    <property type="term" value="P:tRNA pseudouridine synthesis"/>
    <property type="evidence" value="ECO:0007669"/>
    <property type="project" value="UniProtKB-UniRule"/>
</dbReference>
<organism evidence="8 9">
    <name type="scientific">Bacillus thermozeamaize</name>
    <dbReference type="NCBI Taxonomy" id="230954"/>
    <lineage>
        <taxon>Bacteria</taxon>
        <taxon>Bacillati</taxon>
        <taxon>Bacillota</taxon>
        <taxon>Bacilli</taxon>
        <taxon>Bacillales</taxon>
        <taxon>Bacillaceae</taxon>
        <taxon>Bacillus</taxon>
    </lineage>
</organism>
<evidence type="ECO:0000256" key="1">
    <source>
        <dbReference type="ARBA" id="ARBA00000385"/>
    </source>
</evidence>
<dbReference type="GO" id="GO:0160148">
    <property type="term" value="F:tRNA pseudouridine(55) synthase activity"/>
    <property type="evidence" value="ECO:0007669"/>
    <property type="project" value="UniProtKB-EC"/>
</dbReference>
<gene>
    <name evidence="5" type="primary">truB</name>
    <name evidence="8" type="ORF">BAA01_08415</name>
</gene>
<dbReference type="PANTHER" id="PTHR13767">
    <property type="entry name" value="TRNA-PSEUDOURIDINE SYNTHASE"/>
    <property type="match status" value="1"/>
</dbReference>
<evidence type="ECO:0000256" key="4">
    <source>
        <dbReference type="ARBA" id="ARBA00023235"/>
    </source>
</evidence>
<comment type="similarity">
    <text evidence="2 5">Belongs to the pseudouridine synthase TruB family. Type 1 subfamily.</text>
</comment>
<evidence type="ECO:0000259" key="6">
    <source>
        <dbReference type="Pfam" id="PF01509"/>
    </source>
</evidence>
<dbReference type="GO" id="GO:0003723">
    <property type="term" value="F:RNA binding"/>
    <property type="evidence" value="ECO:0007669"/>
    <property type="project" value="InterPro"/>
</dbReference>
<evidence type="ECO:0000256" key="3">
    <source>
        <dbReference type="ARBA" id="ARBA00022694"/>
    </source>
</evidence>
<dbReference type="InterPro" id="IPR032819">
    <property type="entry name" value="TruB_C"/>
</dbReference>
<evidence type="ECO:0000256" key="2">
    <source>
        <dbReference type="ARBA" id="ARBA00005642"/>
    </source>
</evidence>
<dbReference type="EC" id="5.4.99.25" evidence="5"/>
<dbReference type="Pfam" id="PF16198">
    <property type="entry name" value="TruB_C_2"/>
    <property type="match status" value="1"/>
</dbReference>
<dbReference type="Gene3D" id="3.30.2350.10">
    <property type="entry name" value="Pseudouridine synthase"/>
    <property type="match status" value="1"/>
</dbReference>
<feature type="domain" description="Pseudouridine synthase II N-terminal" evidence="6">
    <location>
        <begin position="24"/>
        <end position="176"/>
    </location>
</feature>
<dbReference type="SUPFAM" id="SSF55120">
    <property type="entry name" value="Pseudouridine synthase"/>
    <property type="match status" value="1"/>
</dbReference>
<dbReference type="GO" id="GO:1990481">
    <property type="term" value="P:mRNA pseudouridine synthesis"/>
    <property type="evidence" value="ECO:0007669"/>
    <property type="project" value="TreeGrafter"/>
</dbReference>
<comment type="catalytic activity">
    <reaction evidence="1 5">
        <text>uridine(55) in tRNA = pseudouridine(55) in tRNA</text>
        <dbReference type="Rhea" id="RHEA:42532"/>
        <dbReference type="Rhea" id="RHEA-COMP:10101"/>
        <dbReference type="Rhea" id="RHEA-COMP:10102"/>
        <dbReference type="ChEBI" id="CHEBI:65314"/>
        <dbReference type="ChEBI" id="CHEBI:65315"/>
        <dbReference type="EC" id="5.4.99.25"/>
    </reaction>
</comment>
<name>A0A1Y3PTE9_9BACI</name>
<feature type="domain" description="tRNA pseudouridylate synthase B C-terminal" evidence="7">
    <location>
        <begin position="177"/>
        <end position="235"/>
    </location>
</feature>
<dbReference type="PANTHER" id="PTHR13767:SF2">
    <property type="entry name" value="PSEUDOURIDYLATE SYNTHASE TRUB1"/>
    <property type="match status" value="1"/>
</dbReference>
<dbReference type="InterPro" id="IPR014780">
    <property type="entry name" value="tRNA_psdUridine_synth_TruB"/>
</dbReference>
<protein>
    <recommendedName>
        <fullName evidence="5">tRNA pseudouridine synthase B</fullName>
        <ecNumber evidence="5">5.4.99.25</ecNumber>
    </recommendedName>
    <alternativeName>
        <fullName evidence="5">tRNA pseudouridine(55) synthase</fullName>
        <shortName evidence="5">Psi55 synthase</shortName>
    </alternativeName>
    <alternativeName>
        <fullName evidence="5">tRNA pseudouridylate synthase</fullName>
    </alternativeName>
    <alternativeName>
        <fullName evidence="5">tRNA-uridine isomerase</fullName>
    </alternativeName>
</protein>
<sequence length="310" mass="34676">MMNGILPLRKPPGCTSHDLVVWARRLLGVKKIGHAGTLDPAVSGVLPLCIGKATRLIEYLHQLPKAYVGEMILGKSTDTLDGDGQVLEEVPVAQVDRDRIEQAFQRFTGEIEQEPPLYSAIKVEGKKLYQYAREKIPVEVPKRKVHVHELRLLHLSRQGKEVSIQFKVTCSTGTYIRSLCRDIGLWLGYPAYMSRLVRIQSGPFALEDCVEQKEVEAAAAAGTVDQLLRPLDAALPHLPALDLEHSLAARLSRGQAVRLEAFALPTEQYPEDTYRVYGLSQGKRHFVATAKLRREEQFVLITPEKVFLPV</sequence>
<dbReference type="AlphaFoldDB" id="A0A1Y3PTE9"/>
<evidence type="ECO:0000259" key="7">
    <source>
        <dbReference type="Pfam" id="PF16198"/>
    </source>
</evidence>
<dbReference type="HAMAP" id="MF_01080">
    <property type="entry name" value="TruB_bact"/>
    <property type="match status" value="1"/>
</dbReference>
<dbReference type="CDD" id="cd02573">
    <property type="entry name" value="PseudoU_synth_EcTruB"/>
    <property type="match status" value="1"/>
</dbReference>
<feature type="active site" description="Nucleophile" evidence="5">
    <location>
        <position position="39"/>
    </location>
</feature>
<dbReference type="NCBIfam" id="TIGR00431">
    <property type="entry name" value="TruB"/>
    <property type="match status" value="1"/>
</dbReference>
<dbReference type="InterPro" id="IPR002501">
    <property type="entry name" value="PsdUridine_synth_N"/>
</dbReference>
<dbReference type="InterPro" id="IPR020103">
    <property type="entry name" value="PsdUridine_synth_cat_dom_sf"/>
</dbReference>
<dbReference type="Pfam" id="PF01509">
    <property type="entry name" value="TruB_N"/>
    <property type="match status" value="1"/>
</dbReference>
<evidence type="ECO:0000256" key="5">
    <source>
        <dbReference type="HAMAP-Rule" id="MF_01080"/>
    </source>
</evidence>
<proteinExistence type="inferred from homology"/>
<dbReference type="Proteomes" id="UP000196475">
    <property type="component" value="Unassembled WGS sequence"/>
</dbReference>
<keyword evidence="4 5" id="KW-0413">Isomerase</keyword>
<reference evidence="9" key="1">
    <citation type="submission" date="2016-06" db="EMBL/GenBank/DDBJ databases">
        <authorList>
            <person name="Nascimento L."/>
            <person name="Pereira R.V."/>
            <person name="Martins L.F."/>
            <person name="Quaggio R.B."/>
            <person name="Silva A.M."/>
            <person name="Setubal J.C."/>
        </authorList>
    </citation>
    <scope>NUCLEOTIDE SEQUENCE [LARGE SCALE GENOMIC DNA]</scope>
</reference>
<accession>A0A1Y3PTE9</accession>